<dbReference type="InterPro" id="IPR019775">
    <property type="entry name" value="WD40_repeat_CS"/>
</dbReference>
<evidence type="ECO:0000256" key="2">
    <source>
        <dbReference type="ARBA" id="ARBA00022737"/>
    </source>
</evidence>
<keyword evidence="2" id="KW-0677">Repeat</keyword>
<proteinExistence type="predicted"/>
<dbReference type="SMART" id="SM00320">
    <property type="entry name" value="WD40"/>
    <property type="match status" value="7"/>
</dbReference>
<dbReference type="Pfam" id="PF00400">
    <property type="entry name" value="WD40"/>
    <property type="match status" value="4"/>
</dbReference>
<organism evidence="4 5">
    <name type="scientific">Tetraparma gracilis</name>
    <dbReference type="NCBI Taxonomy" id="2962635"/>
    <lineage>
        <taxon>Eukaryota</taxon>
        <taxon>Sar</taxon>
        <taxon>Stramenopiles</taxon>
        <taxon>Ochrophyta</taxon>
        <taxon>Bolidophyceae</taxon>
        <taxon>Parmales</taxon>
        <taxon>Triparmaceae</taxon>
        <taxon>Tetraparma</taxon>
    </lineage>
</organism>
<dbReference type="PROSITE" id="PS50082">
    <property type="entry name" value="WD_REPEATS_2"/>
    <property type="match status" value="2"/>
</dbReference>
<protein>
    <recommendedName>
        <fullName evidence="6">Guanine nucleotide-binding protein subunit beta-like protein</fullName>
    </recommendedName>
</protein>
<dbReference type="PROSITE" id="PS50294">
    <property type="entry name" value="WD_REPEATS_REGION"/>
    <property type="match status" value="1"/>
</dbReference>
<keyword evidence="5" id="KW-1185">Reference proteome</keyword>
<feature type="non-terminal residue" evidence="4">
    <location>
        <position position="1"/>
    </location>
</feature>
<dbReference type="CDD" id="cd00200">
    <property type="entry name" value="WD40"/>
    <property type="match status" value="1"/>
</dbReference>
<dbReference type="PANTHER" id="PTHR19863:SF5">
    <property type="entry name" value="WD REPEAT-CONTAINING PROTEIN 47"/>
    <property type="match status" value="1"/>
</dbReference>
<dbReference type="InterPro" id="IPR015943">
    <property type="entry name" value="WD40/YVTN_repeat-like_dom_sf"/>
</dbReference>
<name>A0ABQ6M4J6_9STRA</name>
<gene>
    <name evidence="4" type="ORF">TeGR_g12954</name>
</gene>
<evidence type="ECO:0000256" key="1">
    <source>
        <dbReference type="ARBA" id="ARBA00022574"/>
    </source>
</evidence>
<dbReference type="Gene3D" id="2.130.10.10">
    <property type="entry name" value="YVTN repeat-like/Quinoprotein amine dehydrogenase"/>
    <property type="match status" value="2"/>
</dbReference>
<dbReference type="InterPro" id="IPR040067">
    <property type="entry name" value="WDR47"/>
</dbReference>
<accession>A0ABQ6M4J6</accession>
<dbReference type="InterPro" id="IPR036322">
    <property type="entry name" value="WD40_repeat_dom_sf"/>
</dbReference>
<dbReference type="Proteomes" id="UP001165060">
    <property type="component" value="Unassembled WGS sequence"/>
</dbReference>
<feature type="repeat" description="WD" evidence="3">
    <location>
        <begin position="420"/>
        <end position="462"/>
    </location>
</feature>
<evidence type="ECO:0000313" key="4">
    <source>
        <dbReference type="EMBL" id="GMI19250.1"/>
    </source>
</evidence>
<evidence type="ECO:0008006" key="6">
    <source>
        <dbReference type="Google" id="ProtNLM"/>
    </source>
</evidence>
<dbReference type="InterPro" id="IPR001680">
    <property type="entry name" value="WD40_rpt"/>
</dbReference>
<dbReference type="SUPFAM" id="SSF50978">
    <property type="entry name" value="WD40 repeat-like"/>
    <property type="match status" value="1"/>
</dbReference>
<dbReference type="PROSITE" id="PS00678">
    <property type="entry name" value="WD_REPEATS_1"/>
    <property type="match status" value="1"/>
</dbReference>
<evidence type="ECO:0000256" key="3">
    <source>
        <dbReference type="PROSITE-ProRule" id="PRU00221"/>
    </source>
</evidence>
<feature type="repeat" description="WD" evidence="3">
    <location>
        <begin position="371"/>
        <end position="406"/>
    </location>
</feature>
<reference evidence="4 5" key="1">
    <citation type="journal article" date="2023" name="Commun. Biol.">
        <title>Genome analysis of Parmales, the sister group of diatoms, reveals the evolutionary specialization of diatoms from phago-mixotrophs to photoautotrophs.</title>
        <authorList>
            <person name="Ban H."/>
            <person name="Sato S."/>
            <person name="Yoshikawa S."/>
            <person name="Yamada K."/>
            <person name="Nakamura Y."/>
            <person name="Ichinomiya M."/>
            <person name="Sato N."/>
            <person name="Blanc-Mathieu R."/>
            <person name="Endo H."/>
            <person name="Kuwata A."/>
            <person name="Ogata H."/>
        </authorList>
    </citation>
    <scope>NUCLEOTIDE SEQUENCE [LARGE SCALE GENOMIC DNA]</scope>
</reference>
<sequence>YKTWTPYGGRSSLFDSLLNHMSSVFPDQVVRRGRAADMPDNHLVKVCQLAVMQQISEFKYHNPNARVPDDFFASILTDVFTYKKSADGRPSAFPPDLPVSQSMPAADNGTQWVLDPVEGGGGSRQPVNLPSPTRKAAPPMKAVEEAQGFYGLPEPGAPPGGEEKYDRFAPPMEVEHFPPATIKPPVKWEINLDDDGAIIDDSKEKEEEPQLSPEEEAALLEREREEELRVEKERLEQLQTQFPPVNPEDPYAHPETRDSFLQFHPLCTMQESHPIRTVSFSPYGEAFCVGTNSKALRICKLAPDGDAIEVLHERANHHKGSVYCSSWNCESRLVATGSNDKTVKVVKVFLEDEGTGAGIVSNSIEQNDLVLKGHGGTVRDVQFHKEDSNRLLSVGAHDNLCLVWDIVGTAADNVEPIRSLSDHTETVFCGRFNPFDTNLVATGGADNTVKIWDLRSLDFTQSSTTANTPSAVLSLLWSDRHTVVTSHADGSIRETDVRTGRERSVIQAHQDECRSLDATPCGRFLCTGGFDGLSSIFSMDAEAPDFVGSLRMRSGGRILSAKFRPRGEQGVLVAGADCSVTYWGARPKQQD</sequence>
<keyword evidence="1 3" id="KW-0853">WD repeat</keyword>
<dbReference type="EMBL" id="BRYB01001151">
    <property type="protein sequence ID" value="GMI19250.1"/>
    <property type="molecule type" value="Genomic_DNA"/>
</dbReference>
<dbReference type="PANTHER" id="PTHR19863">
    <property type="entry name" value="NEMITIN (NEURONAL ENRICHED MAP INTERACTING PROTEIN) HOMOLOG"/>
    <property type="match status" value="1"/>
</dbReference>
<comment type="caution">
    <text evidence="4">The sequence shown here is derived from an EMBL/GenBank/DDBJ whole genome shotgun (WGS) entry which is preliminary data.</text>
</comment>
<evidence type="ECO:0000313" key="5">
    <source>
        <dbReference type="Proteomes" id="UP001165060"/>
    </source>
</evidence>